<dbReference type="Gene3D" id="2.40.440.10">
    <property type="entry name" value="L,D-transpeptidase catalytic domain-like"/>
    <property type="match status" value="1"/>
</dbReference>
<keyword evidence="6 7" id="KW-0961">Cell wall biogenesis/degradation</keyword>
<dbReference type="InterPro" id="IPR041280">
    <property type="entry name" value="Big_10"/>
</dbReference>
<feature type="active site" description="Proton donor/acceptor" evidence="7">
    <location>
        <position position="344"/>
    </location>
</feature>
<dbReference type="EMBL" id="JBITYG010000001">
    <property type="protein sequence ID" value="MFI9099172.1"/>
    <property type="molecule type" value="Genomic_DNA"/>
</dbReference>
<evidence type="ECO:0000256" key="6">
    <source>
        <dbReference type="ARBA" id="ARBA00023316"/>
    </source>
</evidence>
<dbReference type="PANTHER" id="PTHR30582:SF2">
    <property type="entry name" value="L,D-TRANSPEPTIDASE YCIB-RELATED"/>
    <property type="match status" value="1"/>
</dbReference>
<keyword evidence="5" id="KW-0012">Acyltransferase</keyword>
<dbReference type="RefSeq" id="WP_399643437.1">
    <property type="nucleotide sequence ID" value="NZ_JBITYG010000001.1"/>
</dbReference>
<feature type="signal peptide" evidence="8">
    <location>
        <begin position="1"/>
        <end position="31"/>
    </location>
</feature>
<evidence type="ECO:0000256" key="2">
    <source>
        <dbReference type="ARBA" id="ARBA00022679"/>
    </source>
</evidence>
<name>A0ABW8BYE1_9ACTN</name>
<organism evidence="10 11">
    <name type="scientific">Streptomyces fildesensis</name>
    <dbReference type="NCBI Taxonomy" id="375757"/>
    <lineage>
        <taxon>Bacteria</taxon>
        <taxon>Bacillati</taxon>
        <taxon>Actinomycetota</taxon>
        <taxon>Actinomycetes</taxon>
        <taxon>Kitasatosporales</taxon>
        <taxon>Streptomycetaceae</taxon>
        <taxon>Streptomyces</taxon>
    </lineage>
</organism>
<evidence type="ECO:0000313" key="10">
    <source>
        <dbReference type="EMBL" id="MFI9099172.1"/>
    </source>
</evidence>
<dbReference type="Pfam" id="PF17964">
    <property type="entry name" value="Big_10"/>
    <property type="match status" value="1"/>
</dbReference>
<evidence type="ECO:0000259" key="9">
    <source>
        <dbReference type="PROSITE" id="PS52029"/>
    </source>
</evidence>
<keyword evidence="4 7" id="KW-0573">Peptidoglycan synthesis</keyword>
<dbReference type="Pfam" id="PF03734">
    <property type="entry name" value="YkuD"/>
    <property type="match status" value="1"/>
</dbReference>
<keyword evidence="2" id="KW-0808">Transferase</keyword>
<feature type="active site" description="Nucleophile" evidence="7">
    <location>
        <position position="362"/>
    </location>
</feature>
<evidence type="ECO:0000313" key="11">
    <source>
        <dbReference type="Proteomes" id="UP001614394"/>
    </source>
</evidence>
<feature type="domain" description="L,D-TPase catalytic" evidence="9">
    <location>
        <begin position="259"/>
        <end position="386"/>
    </location>
</feature>
<accession>A0ABW8BYE1</accession>
<keyword evidence="3 7" id="KW-0133">Cell shape</keyword>
<evidence type="ECO:0000256" key="8">
    <source>
        <dbReference type="SAM" id="SignalP"/>
    </source>
</evidence>
<evidence type="ECO:0000256" key="5">
    <source>
        <dbReference type="ARBA" id="ARBA00023315"/>
    </source>
</evidence>
<dbReference type="InterPro" id="IPR038063">
    <property type="entry name" value="Transpep_catalytic_dom"/>
</dbReference>
<dbReference type="CDD" id="cd16913">
    <property type="entry name" value="YkuD_like"/>
    <property type="match status" value="1"/>
</dbReference>
<evidence type="ECO:0000256" key="3">
    <source>
        <dbReference type="ARBA" id="ARBA00022960"/>
    </source>
</evidence>
<dbReference type="PANTHER" id="PTHR30582">
    <property type="entry name" value="L,D-TRANSPEPTIDASE"/>
    <property type="match status" value="1"/>
</dbReference>
<sequence length="416" mass="42822">MTPIRTSRIPFSRIRALAVPALLAVALTACGGGGGGDNAKGGEKGGAGAPAAVPVTVSPANGKTGVDPGSPVKVSLTEGTISAVTVTAAAKSNDGVEAVAVTGKLDAAKHSWQSDRTMTPGTAYTVKVTAADKSGAQKEQSSTFTTLAAAKTNGVTVTPVGNAVVGVGQPVSIAFDKPVTNRAAVEKQLSVTTTPAVQGSWGWITDPLTGTQRVDWRPAAYWAKGTKVTMTAKLSGLDTGGGRYLRRDVTSTFTIGTARVSKVDIGAKKMTVTEDGQTIKVINISAGKSDFPTWNGRMVVLSKQSTIHMTSTSVGIATNKDAADFYDKDVKMAVHLTTSGTFVHAAPWNDANMGKANTSHGCVGMSDADAKWFFDKAVRGDVVEVAGSTRATVDKGNGYGDWNLTAEAWAKLSALS</sequence>
<feature type="chain" id="PRO_5046324041" evidence="8">
    <location>
        <begin position="32"/>
        <end position="416"/>
    </location>
</feature>
<dbReference type="PROSITE" id="PS51257">
    <property type="entry name" value="PROKAR_LIPOPROTEIN"/>
    <property type="match status" value="1"/>
</dbReference>
<dbReference type="Gene3D" id="2.60.40.3710">
    <property type="match status" value="1"/>
</dbReference>
<dbReference type="Gene3D" id="2.60.40.3780">
    <property type="match status" value="1"/>
</dbReference>
<gene>
    <name evidence="10" type="ORF">ACIGXA_01510</name>
</gene>
<dbReference type="SUPFAM" id="SSF141523">
    <property type="entry name" value="L,D-transpeptidase catalytic domain-like"/>
    <property type="match status" value="1"/>
</dbReference>
<proteinExistence type="predicted"/>
<dbReference type="InterPro" id="IPR005490">
    <property type="entry name" value="LD_TPept_cat_dom"/>
</dbReference>
<dbReference type="InterPro" id="IPR050979">
    <property type="entry name" value="LD-transpeptidase"/>
</dbReference>
<evidence type="ECO:0000256" key="7">
    <source>
        <dbReference type="PROSITE-ProRule" id="PRU01373"/>
    </source>
</evidence>
<dbReference type="CDD" id="cd13432">
    <property type="entry name" value="LDT_IgD_like_2"/>
    <property type="match status" value="1"/>
</dbReference>
<reference evidence="10 11" key="1">
    <citation type="submission" date="2024-10" db="EMBL/GenBank/DDBJ databases">
        <title>The Natural Products Discovery Center: Release of the First 8490 Sequenced Strains for Exploring Actinobacteria Biosynthetic Diversity.</title>
        <authorList>
            <person name="Kalkreuter E."/>
            <person name="Kautsar S.A."/>
            <person name="Yang D."/>
            <person name="Bader C.D."/>
            <person name="Teijaro C.N."/>
            <person name="Fluegel L."/>
            <person name="Davis C.M."/>
            <person name="Simpson J.R."/>
            <person name="Lauterbach L."/>
            <person name="Steele A.D."/>
            <person name="Gui C."/>
            <person name="Meng S."/>
            <person name="Li G."/>
            <person name="Viehrig K."/>
            <person name="Ye F."/>
            <person name="Su P."/>
            <person name="Kiefer A.F."/>
            <person name="Nichols A."/>
            <person name="Cepeda A.J."/>
            <person name="Yan W."/>
            <person name="Fan B."/>
            <person name="Jiang Y."/>
            <person name="Adhikari A."/>
            <person name="Zheng C.-J."/>
            <person name="Schuster L."/>
            <person name="Cowan T.M."/>
            <person name="Smanski M.J."/>
            <person name="Chevrette M.G."/>
            <person name="De Carvalho L.P.S."/>
            <person name="Shen B."/>
        </authorList>
    </citation>
    <scope>NUCLEOTIDE SEQUENCE [LARGE SCALE GENOMIC DNA]</scope>
    <source>
        <strain evidence="10 11">NPDC053399</strain>
    </source>
</reference>
<dbReference type="Proteomes" id="UP001614394">
    <property type="component" value="Unassembled WGS sequence"/>
</dbReference>
<comment type="pathway">
    <text evidence="1 7">Cell wall biogenesis; peptidoglycan biosynthesis.</text>
</comment>
<evidence type="ECO:0000256" key="1">
    <source>
        <dbReference type="ARBA" id="ARBA00004752"/>
    </source>
</evidence>
<protein>
    <submittedName>
        <fullName evidence="10">Ig-like domain-containing protein</fullName>
    </submittedName>
</protein>
<dbReference type="PROSITE" id="PS52029">
    <property type="entry name" value="LD_TPASE"/>
    <property type="match status" value="1"/>
</dbReference>
<keyword evidence="8" id="KW-0732">Signal</keyword>
<evidence type="ECO:0000256" key="4">
    <source>
        <dbReference type="ARBA" id="ARBA00022984"/>
    </source>
</evidence>
<keyword evidence="11" id="KW-1185">Reference proteome</keyword>
<comment type="caution">
    <text evidence="10">The sequence shown here is derived from an EMBL/GenBank/DDBJ whole genome shotgun (WGS) entry which is preliminary data.</text>
</comment>